<evidence type="ECO:0000313" key="5">
    <source>
        <dbReference type="EMBL" id="POP52389.1"/>
    </source>
</evidence>
<evidence type="ECO:0000313" key="16">
    <source>
        <dbReference type="EMBL" id="POP54390.1"/>
    </source>
</evidence>
<dbReference type="GO" id="GO:0003677">
    <property type="term" value="F:DNA binding"/>
    <property type="evidence" value="ECO:0007669"/>
    <property type="project" value="InterPro"/>
</dbReference>
<name>A0A2S4HEN3_9GAMM</name>
<evidence type="ECO:0000313" key="18">
    <source>
        <dbReference type="Proteomes" id="UP000237222"/>
    </source>
</evidence>
<dbReference type="EMBL" id="PQGG01000037">
    <property type="protein sequence ID" value="POP51620.1"/>
    <property type="molecule type" value="Genomic_DNA"/>
</dbReference>
<dbReference type="Proteomes" id="UP000237222">
    <property type="component" value="Unassembled WGS sequence"/>
</dbReference>
<dbReference type="EMBL" id="PQGG01000017">
    <property type="protein sequence ID" value="POP53313.1"/>
    <property type="molecule type" value="Genomic_DNA"/>
</dbReference>
<evidence type="ECO:0000313" key="4">
    <source>
        <dbReference type="EMBL" id="POP51916.1"/>
    </source>
</evidence>
<dbReference type="GO" id="GO:0004803">
    <property type="term" value="F:transposase activity"/>
    <property type="evidence" value="ECO:0007669"/>
    <property type="project" value="InterPro"/>
</dbReference>
<dbReference type="NCBIfam" id="NF033520">
    <property type="entry name" value="transpos_IS982"/>
    <property type="match status" value="1"/>
</dbReference>
<dbReference type="EMBL" id="PQGG01000006">
    <property type="protein sequence ID" value="POP54390.1"/>
    <property type="molecule type" value="Genomic_DNA"/>
</dbReference>
<evidence type="ECO:0000313" key="12">
    <source>
        <dbReference type="EMBL" id="POP53464.1"/>
    </source>
</evidence>
<dbReference type="GO" id="GO:0006313">
    <property type="term" value="P:DNA transposition"/>
    <property type="evidence" value="ECO:0007669"/>
    <property type="project" value="InterPro"/>
</dbReference>
<evidence type="ECO:0000313" key="8">
    <source>
        <dbReference type="EMBL" id="POP52730.1"/>
    </source>
</evidence>
<dbReference type="EMBL" id="PQGG01000016">
    <property type="protein sequence ID" value="POP53440.1"/>
    <property type="molecule type" value="Genomic_DNA"/>
</dbReference>
<dbReference type="EMBL" id="PQGG01000014">
    <property type="protein sequence ID" value="POP53486.1"/>
    <property type="molecule type" value="Genomic_DNA"/>
</dbReference>
<dbReference type="OrthoDB" id="6196569at2"/>
<comment type="caution">
    <text evidence="5">The sequence shown here is derived from an EMBL/GenBank/DDBJ whole genome shotgun (WGS) entry which is preliminary data.</text>
</comment>
<dbReference type="EMBL" id="PQGG01000014">
    <property type="protein sequence ID" value="POP53464.1"/>
    <property type="molecule type" value="Genomic_DNA"/>
</dbReference>
<gene>
    <name evidence="17" type="ORF">C0068_00660</name>
    <name evidence="16" type="ORF">C0068_01675</name>
    <name evidence="15" type="ORF">C0068_03655</name>
    <name evidence="14" type="ORF">C0068_04985</name>
    <name evidence="12" type="ORF">C0068_06580</name>
    <name evidence="13" type="ORF">C0068_06710</name>
    <name evidence="11" type="ORF">C0068_07295</name>
    <name evidence="10" type="ORF">C0068_07300</name>
    <name evidence="9" type="ORF">C0068_09980</name>
    <name evidence="8" type="ORF">C0068_09985</name>
    <name evidence="7" type="ORF">C0068_10510</name>
    <name evidence="5" type="ORF">C0068_11180</name>
    <name evidence="6" type="ORF">C0068_12245</name>
    <name evidence="4" type="ORF">C0068_14890</name>
    <name evidence="3" type="ORF">C0068_16280</name>
    <name evidence="2" type="ORF">C0068_18455</name>
</gene>
<dbReference type="EMBL" id="PQGG01000023">
    <property type="protein sequence ID" value="POP52840.1"/>
    <property type="molecule type" value="Genomic_DNA"/>
</dbReference>
<dbReference type="EMBL" id="PQGG01000026">
    <property type="protein sequence ID" value="POP52633.1"/>
    <property type="molecule type" value="Genomic_DNA"/>
</dbReference>
<evidence type="ECO:0000313" key="10">
    <source>
        <dbReference type="EMBL" id="POP53313.1"/>
    </source>
</evidence>
<evidence type="ECO:0000313" key="9">
    <source>
        <dbReference type="EMBL" id="POP52840.1"/>
    </source>
</evidence>
<reference evidence="5" key="1">
    <citation type="submission" date="2018-01" db="EMBL/GenBank/DDBJ databases">
        <authorList>
            <person name="Yu X.-D."/>
        </authorList>
    </citation>
    <scope>NUCLEOTIDE SEQUENCE</scope>
    <source>
        <strain evidence="5">ZX-21</strain>
    </source>
</reference>
<dbReference type="EMBL" id="PQGG01000012">
    <property type="protein sequence ID" value="POP53631.1"/>
    <property type="molecule type" value="Genomic_DNA"/>
</dbReference>
<dbReference type="EMBL" id="PQGG01000007">
    <property type="protein sequence ID" value="POP54365.1"/>
    <property type="molecule type" value="Genomic_DNA"/>
</dbReference>
<dbReference type="EMBL" id="PQGG01000043">
    <property type="protein sequence ID" value="POP51153.1"/>
    <property type="molecule type" value="Genomic_DNA"/>
</dbReference>
<evidence type="ECO:0000313" key="7">
    <source>
        <dbReference type="EMBL" id="POP52633.1"/>
    </source>
</evidence>
<dbReference type="AlphaFoldDB" id="A0A2S4HEN3"/>
<evidence type="ECO:0000313" key="11">
    <source>
        <dbReference type="EMBL" id="POP53440.1"/>
    </source>
</evidence>
<evidence type="ECO:0000313" key="2">
    <source>
        <dbReference type="EMBL" id="POP51153.1"/>
    </source>
</evidence>
<evidence type="ECO:0000313" key="15">
    <source>
        <dbReference type="EMBL" id="POP54365.1"/>
    </source>
</evidence>
<evidence type="ECO:0000313" key="3">
    <source>
        <dbReference type="EMBL" id="POP51620.1"/>
    </source>
</evidence>
<evidence type="ECO:0000313" key="17">
    <source>
        <dbReference type="EMBL" id="POP54763.1"/>
    </source>
</evidence>
<dbReference type="EMBL" id="PQGG01000028">
    <property type="protein sequence ID" value="POP52389.1"/>
    <property type="molecule type" value="Genomic_DNA"/>
</dbReference>
<dbReference type="InterPro" id="IPR002559">
    <property type="entry name" value="Transposase_11"/>
</dbReference>
<dbReference type="RefSeq" id="WP_103682565.1">
    <property type="nucleotide sequence ID" value="NZ_PQGG01000002.1"/>
</dbReference>
<feature type="domain" description="Transposase IS4-like" evidence="1">
    <location>
        <begin position="100"/>
        <end position="271"/>
    </location>
</feature>
<evidence type="ECO:0000313" key="6">
    <source>
        <dbReference type="EMBL" id="POP52581.1"/>
    </source>
</evidence>
<dbReference type="EMBL" id="PQGG01000028">
    <property type="protein sequence ID" value="POP52581.1"/>
    <property type="molecule type" value="Genomic_DNA"/>
</dbReference>
<dbReference type="EMBL" id="PQGG01000002">
    <property type="protein sequence ID" value="POP54763.1"/>
    <property type="molecule type" value="Genomic_DNA"/>
</dbReference>
<proteinExistence type="predicted"/>
<evidence type="ECO:0000313" key="13">
    <source>
        <dbReference type="EMBL" id="POP53486.1"/>
    </source>
</evidence>
<evidence type="ECO:0000259" key="1">
    <source>
        <dbReference type="Pfam" id="PF01609"/>
    </source>
</evidence>
<evidence type="ECO:0000313" key="14">
    <source>
        <dbReference type="EMBL" id="POP53631.1"/>
    </source>
</evidence>
<dbReference type="Pfam" id="PF01609">
    <property type="entry name" value="DDE_Tnp_1"/>
    <property type="match status" value="1"/>
</dbReference>
<dbReference type="EMBL" id="PQGG01000033">
    <property type="protein sequence ID" value="POP51916.1"/>
    <property type="molecule type" value="Genomic_DNA"/>
</dbReference>
<dbReference type="EMBL" id="PQGG01000024">
    <property type="protein sequence ID" value="POP52730.1"/>
    <property type="molecule type" value="Genomic_DNA"/>
</dbReference>
<organism evidence="5 18">
    <name type="scientific">Zhongshania marina</name>
    <dbReference type="NCBI Taxonomy" id="2304603"/>
    <lineage>
        <taxon>Bacteria</taxon>
        <taxon>Pseudomonadati</taxon>
        <taxon>Pseudomonadota</taxon>
        <taxon>Gammaproteobacteria</taxon>
        <taxon>Cellvibrionales</taxon>
        <taxon>Spongiibacteraceae</taxon>
        <taxon>Zhongshania</taxon>
    </lineage>
</organism>
<accession>A0A2S4HEN3</accession>
<sequence>MSNLHSVYSKILSLLHEIEPADNFLNQIRTPKLSDKELLALSLAAETLGIDSEHFLFKQLPACINGKIERSVYNRRARRLSFKLEEIRSAIVTRLDVDNDINIVDSMPLEVCKMSRSNRSKICQEFESSSPDFGFCAAQNMRYFGYKLHAVCSPSGVLKMYDISKASVHDIHYLNDIEGQLNNCVLIGDKGYLSRVWQTDLFSSSCINLQTPMRKNQKEFRDFPAKYRKARKRIETLFSQLCDQFMIRRNYAKSFKGISRRIVTKIASLTLIQWFNQREGNKLNNLKVVIS</sequence>
<protein>
    <submittedName>
        <fullName evidence="5">IS982 family transposase</fullName>
    </submittedName>
</protein>